<comment type="caution">
    <text evidence="4">The sequence shown here is derived from an EMBL/GenBank/DDBJ whole genome shotgun (WGS) entry which is preliminary data.</text>
</comment>
<dbReference type="RefSeq" id="WP_226579264.1">
    <property type="nucleotide sequence ID" value="NZ_BLAY01000030.1"/>
</dbReference>
<dbReference type="Proteomes" id="UP001050975">
    <property type="component" value="Unassembled WGS sequence"/>
</dbReference>
<keyword evidence="2" id="KW-0472">Membrane</keyword>
<feature type="transmembrane region" description="Helical" evidence="2">
    <location>
        <begin position="71"/>
        <end position="91"/>
    </location>
</feature>
<dbReference type="AlphaFoldDB" id="A0AAV3X8B7"/>
<organism evidence="4 5">
    <name type="scientific">Microseira wollei NIES-4236</name>
    <dbReference type="NCBI Taxonomy" id="2530354"/>
    <lineage>
        <taxon>Bacteria</taxon>
        <taxon>Bacillati</taxon>
        <taxon>Cyanobacteriota</taxon>
        <taxon>Cyanophyceae</taxon>
        <taxon>Oscillatoriophycideae</taxon>
        <taxon>Aerosakkonematales</taxon>
        <taxon>Aerosakkonemataceae</taxon>
        <taxon>Microseira</taxon>
    </lineage>
</organism>
<dbReference type="GO" id="GO:0009579">
    <property type="term" value="C:thylakoid"/>
    <property type="evidence" value="ECO:0007669"/>
    <property type="project" value="InterPro"/>
</dbReference>
<evidence type="ECO:0000256" key="2">
    <source>
        <dbReference type="SAM" id="Phobius"/>
    </source>
</evidence>
<dbReference type="PANTHER" id="PTHR33222">
    <property type="match status" value="1"/>
</dbReference>
<dbReference type="InterPro" id="IPR033344">
    <property type="entry name" value="CURT1"/>
</dbReference>
<keyword evidence="2" id="KW-1133">Transmembrane helix</keyword>
<keyword evidence="2" id="KW-0812">Transmembrane</keyword>
<proteinExistence type="predicted"/>
<feature type="transmembrane region" description="Helical" evidence="2">
    <location>
        <begin position="97"/>
        <end position="117"/>
    </location>
</feature>
<dbReference type="GO" id="GO:0016020">
    <property type="term" value="C:membrane"/>
    <property type="evidence" value="ECO:0007669"/>
    <property type="project" value="UniProtKB-SubCell"/>
</dbReference>
<keyword evidence="5" id="KW-1185">Reference proteome</keyword>
<reference evidence="4" key="1">
    <citation type="submission" date="2019-10" db="EMBL/GenBank/DDBJ databases">
        <title>Draft genome sequece of Microseira wollei NIES-4236.</title>
        <authorList>
            <person name="Yamaguchi H."/>
            <person name="Suzuki S."/>
            <person name="Kawachi M."/>
        </authorList>
    </citation>
    <scope>NUCLEOTIDE SEQUENCE</scope>
    <source>
        <strain evidence="4">NIES-4236</strain>
    </source>
</reference>
<protein>
    <recommendedName>
        <fullName evidence="3">Cyanobacterial aminoacyl-tRNA synthetase CAAD domain-containing protein</fullName>
    </recommendedName>
</protein>
<name>A0AAV3X8B7_9CYAN</name>
<dbReference type="InterPro" id="IPR025564">
    <property type="entry name" value="CAAD_dom"/>
</dbReference>
<evidence type="ECO:0000256" key="1">
    <source>
        <dbReference type="ARBA" id="ARBA00004141"/>
    </source>
</evidence>
<dbReference type="Pfam" id="PF14159">
    <property type="entry name" value="CAAD"/>
    <property type="match status" value="1"/>
</dbReference>
<evidence type="ECO:0000313" key="4">
    <source>
        <dbReference type="EMBL" id="GET37566.1"/>
    </source>
</evidence>
<evidence type="ECO:0000313" key="5">
    <source>
        <dbReference type="Proteomes" id="UP001050975"/>
    </source>
</evidence>
<evidence type="ECO:0000259" key="3">
    <source>
        <dbReference type="Pfam" id="PF14159"/>
    </source>
</evidence>
<dbReference type="EMBL" id="BLAY01000030">
    <property type="protein sequence ID" value="GET37566.1"/>
    <property type="molecule type" value="Genomic_DNA"/>
</dbReference>
<accession>A0AAV3X8B7</accession>
<dbReference type="PANTHER" id="PTHR33222:SF4">
    <property type="entry name" value="PROTEIN CURVATURE THYLAKOID 1A, CHLOROPLASTIC"/>
    <property type="match status" value="1"/>
</dbReference>
<gene>
    <name evidence="4" type="ORF">MiSe_23200</name>
</gene>
<sequence length="142" mass="16153">MDAQLQYSEVDTKSEERLLESSEANAVALLPPATQSPAGYQWQRISQQIKDFLAQLPDYLGRFFQQNQRPITNIGLILAALVALRLIIGILDALNDIPLIGSTFELIGICYSVWFVYRYLLTADSRREIARQFEYLKQQVVG</sequence>
<comment type="subcellular location">
    <subcellularLocation>
        <location evidence="1">Membrane</location>
        <topology evidence="1">Multi-pass membrane protein</topology>
    </subcellularLocation>
</comment>
<feature type="domain" description="Cyanobacterial aminoacyl-tRNA synthetase CAAD" evidence="3">
    <location>
        <begin position="58"/>
        <end position="142"/>
    </location>
</feature>